<protein>
    <recommendedName>
        <fullName evidence="3">HAT C-terminal dimerisation domain-containing protein</fullName>
    </recommendedName>
</protein>
<dbReference type="SUPFAM" id="SSF53098">
    <property type="entry name" value="Ribonuclease H-like"/>
    <property type="match status" value="1"/>
</dbReference>
<dbReference type="Proteomes" id="UP001648503">
    <property type="component" value="Unassembled WGS sequence"/>
</dbReference>
<evidence type="ECO:0008006" key="3">
    <source>
        <dbReference type="Google" id="ProtNLM"/>
    </source>
</evidence>
<sequence>MQQVFKSALDDDFYSTLTAVIGHLRRQQNLVATMRSMCPKVADTRWVSMDSVSTWLTTNIIALLEHFDTKKPHCTPDKTWWLFLLSVKAFAQESMLVFTSMQGLTTLLSQQRAKLLGLIDTYCRMTNMTGPHSDEKLASIDHSNAEVYGGFVLTYANSFAYIESLGLWAVETISVLEQAEVDKLVPAVARLFVKATNGIQGIVSERDAQNNAGDELPPVLPKQLVKLDMRAFSVIVTGHKPRLQLRMLASEINQIGVDFNALLRTYREDNAFKIAVDSCIDADTDFVDGWSSGAAGERFPTLRQFCRDLASTFPNTATVETDFSIIGWEKDEFRKSLTDFSLEGILHCKQFDRLKSLHASF</sequence>
<accession>A0ABQ8FLD0</accession>
<dbReference type="PANTHER" id="PTHR37067">
    <property type="entry name" value="PX DOMAIN-CONTAINING PROTEIN"/>
    <property type="match status" value="1"/>
</dbReference>
<reference evidence="1 2" key="1">
    <citation type="submission" date="2021-02" db="EMBL/GenBank/DDBJ databases">
        <title>Variation within the Batrachochytrium salamandrivorans European outbreak.</title>
        <authorList>
            <person name="Kelly M."/>
            <person name="Pasmans F."/>
            <person name="Shea T.P."/>
            <person name="Munoz J.F."/>
            <person name="Carranza S."/>
            <person name="Cuomo C.A."/>
            <person name="Martel A."/>
        </authorList>
    </citation>
    <scope>NUCLEOTIDE SEQUENCE [LARGE SCALE GENOMIC DNA]</scope>
    <source>
        <strain evidence="1 2">AMFP18/2</strain>
    </source>
</reference>
<comment type="caution">
    <text evidence="1">The sequence shown here is derived from an EMBL/GenBank/DDBJ whole genome shotgun (WGS) entry which is preliminary data.</text>
</comment>
<organism evidence="1 2">
    <name type="scientific">Batrachochytrium salamandrivorans</name>
    <dbReference type="NCBI Taxonomy" id="1357716"/>
    <lineage>
        <taxon>Eukaryota</taxon>
        <taxon>Fungi</taxon>
        <taxon>Fungi incertae sedis</taxon>
        <taxon>Chytridiomycota</taxon>
        <taxon>Chytridiomycota incertae sedis</taxon>
        <taxon>Chytridiomycetes</taxon>
        <taxon>Rhizophydiales</taxon>
        <taxon>Rhizophydiales incertae sedis</taxon>
        <taxon>Batrachochytrium</taxon>
    </lineage>
</organism>
<dbReference type="InterPro" id="IPR012337">
    <property type="entry name" value="RNaseH-like_sf"/>
</dbReference>
<name>A0ABQ8FLD0_9FUNG</name>
<evidence type="ECO:0000313" key="2">
    <source>
        <dbReference type="Proteomes" id="UP001648503"/>
    </source>
</evidence>
<gene>
    <name evidence="1" type="ORF">BASA50_002449</name>
</gene>
<evidence type="ECO:0000313" key="1">
    <source>
        <dbReference type="EMBL" id="KAH6600273.1"/>
    </source>
</evidence>
<proteinExistence type="predicted"/>
<keyword evidence="2" id="KW-1185">Reference proteome</keyword>
<dbReference type="PANTHER" id="PTHR37067:SF3">
    <property type="entry name" value="PX DOMAIN-CONTAINING PROTEIN"/>
    <property type="match status" value="1"/>
</dbReference>
<dbReference type="EMBL" id="JAFCIX010000042">
    <property type="protein sequence ID" value="KAH6600273.1"/>
    <property type="molecule type" value="Genomic_DNA"/>
</dbReference>